<keyword evidence="6" id="KW-1185">Reference proteome</keyword>
<evidence type="ECO:0000313" key="5">
    <source>
        <dbReference type="EMBL" id="UPQ80236.1"/>
    </source>
</evidence>
<dbReference type="Proteomes" id="UP000830583">
    <property type="component" value="Chromosome"/>
</dbReference>
<feature type="domain" description="Glucose/Sorbosone dehydrogenase" evidence="3">
    <location>
        <begin position="31"/>
        <end position="331"/>
    </location>
</feature>
<evidence type="ECO:0000313" key="6">
    <source>
        <dbReference type="Proteomes" id="UP000830583"/>
    </source>
</evidence>
<protein>
    <submittedName>
        <fullName evidence="5">PQQ-dependent sugar dehydrogenase</fullName>
    </submittedName>
</protein>
<evidence type="ECO:0000256" key="2">
    <source>
        <dbReference type="SAM" id="SignalP"/>
    </source>
</evidence>
<dbReference type="PANTHER" id="PTHR19328:SF75">
    <property type="entry name" value="ALDOSE SUGAR DEHYDROGENASE YLII"/>
    <property type="match status" value="1"/>
</dbReference>
<keyword evidence="1 2" id="KW-0732">Signal</keyword>
<accession>A0ABY4KHG0</accession>
<dbReference type="InterPro" id="IPR011041">
    <property type="entry name" value="Quinoprot_gluc/sorb_DH_b-prop"/>
</dbReference>
<dbReference type="SUPFAM" id="SSF50952">
    <property type="entry name" value="Soluble quinoprotein glucose dehydrogenase"/>
    <property type="match status" value="1"/>
</dbReference>
<dbReference type="Pfam" id="PF18962">
    <property type="entry name" value="Por_Secre_tail"/>
    <property type="match status" value="1"/>
</dbReference>
<feature type="domain" description="Secretion system C-terminal sorting" evidence="4">
    <location>
        <begin position="384"/>
        <end position="457"/>
    </location>
</feature>
<sequence length="458" mass="48844">MKRILQLCVLLFASSVFSQTVGLQTFASGFSSPVALVNAGDDRLFVVQRGGLIRIVNANGTINTTPFLSLTSIITAGGERGLLGLAFHPDYATNGRFYVNYTRSGDGATVIAKYTVSTTDPNVANSASAEILLTIAQPFSNHNGGSLNFGPDGYLYIGMGDGGSGGDPNGYGQNLNSLLGKMLRIDVDGETGYAIPADNPYVGIAGEDEIWAVGVRNPWKFSFDRLTGDIWIADVGQNAIEEINKATSTEAGLNYGWRCYEGNSAYNTSGCGASSNYTFPIAQYTHASTGGCSLTGGYVYRGTTYPALQNKYVFADYCNNKIGYIDVDGGPITWTANAFSGNVVSFGEDVNGELYWVGISNGVISRVIDTSLSTNDFQQNGLSLYPNPANNSFTIQNSNLLNLNELTIYDSMGKRVANQKMGNLELTTVAIDNLTSGLYFVSVEDVNGGSFTSKLVVK</sequence>
<dbReference type="Gene3D" id="2.120.10.30">
    <property type="entry name" value="TolB, C-terminal domain"/>
    <property type="match status" value="1"/>
</dbReference>
<evidence type="ECO:0000259" key="4">
    <source>
        <dbReference type="Pfam" id="PF18962"/>
    </source>
</evidence>
<feature type="signal peptide" evidence="2">
    <location>
        <begin position="1"/>
        <end position="18"/>
    </location>
</feature>
<dbReference type="EMBL" id="CP096205">
    <property type="protein sequence ID" value="UPQ80236.1"/>
    <property type="molecule type" value="Genomic_DNA"/>
</dbReference>
<dbReference type="Pfam" id="PF07995">
    <property type="entry name" value="GSDH"/>
    <property type="match status" value="1"/>
</dbReference>
<dbReference type="PANTHER" id="PTHR19328">
    <property type="entry name" value="HEDGEHOG-INTERACTING PROTEIN"/>
    <property type="match status" value="1"/>
</dbReference>
<proteinExistence type="predicted"/>
<dbReference type="InterPro" id="IPR011042">
    <property type="entry name" value="6-blade_b-propeller_TolB-like"/>
</dbReference>
<dbReference type="RefSeq" id="WP_248436022.1">
    <property type="nucleotide sequence ID" value="NZ_CP096205.1"/>
</dbReference>
<organism evidence="5 6">
    <name type="scientific">Flavobacterium azooxidireducens</name>
    <dbReference type="NCBI Taxonomy" id="1871076"/>
    <lineage>
        <taxon>Bacteria</taxon>
        <taxon>Pseudomonadati</taxon>
        <taxon>Bacteroidota</taxon>
        <taxon>Flavobacteriia</taxon>
        <taxon>Flavobacteriales</taxon>
        <taxon>Flavobacteriaceae</taxon>
        <taxon>Flavobacterium</taxon>
    </lineage>
</organism>
<evidence type="ECO:0000256" key="1">
    <source>
        <dbReference type="ARBA" id="ARBA00022729"/>
    </source>
</evidence>
<dbReference type="NCBIfam" id="TIGR04183">
    <property type="entry name" value="Por_Secre_tail"/>
    <property type="match status" value="1"/>
</dbReference>
<evidence type="ECO:0000259" key="3">
    <source>
        <dbReference type="Pfam" id="PF07995"/>
    </source>
</evidence>
<name>A0ABY4KHG0_9FLAO</name>
<reference evidence="5" key="1">
    <citation type="submission" date="2022-04" db="EMBL/GenBank/DDBJ databases">
        <title>Consumption of N2O by Flavobacterium azooxidireducens sp. nov. isolated from Decomposing Leaf Litter of Phragmites australis (Cav.).</title>
        <authorList>
            <person name="Behrendt U."/>
            <person name="Spanner T."/>
            <person name="Augustin J."/>
            <person name="Horn M.A."/>
            <person name="Kolb S."/>
            <person name="Ulrich A."/>
        </authorList>
    </citation>
    <scope>NUCLEOTIDE SEQUENCE</scope>
    <source>
        <strain evidence="5">IGB 4-14</strain>
    </source>
</reference>
<feature type="chain" id="PRO_5046839897" evidence="2">
    <location>
        <begin position="19"/>
        <end position="458"/>
    </location>
</feature>
<dbReference type="InterPro" id="IPR026444">
    <property type="entry name" value="Secre_tail"/>
</dbReference>
<dbReference type="InterPro" id="IPR012938">
    <property type="entry name" value="Glc/Sorbosone_DH"/>
</dbReference>
<gene>
    <name evidence="5" type="ORF">M0M57_05215</name>
</gene>